<dbReference type="Pfam" id="PF13738">
    <property type="entry name" value="Pyr_redox_3"/>
    <property type="match status" value="1"/>
</dbReference>
<dbReference type="PANTHER" id="PTHR42877">
    <property type="entry name" value="L-ORNITHINE N(5)-MONOOXYGENASE-RELATED"/>
    <property type="match status" value="1"/>
</dbReference>
<dbReference type="EMBL" id="GIBP01002372">
    <property type="protein sequence ID" value="NDV31341.1"/>
    <property type="molecule type" value="Transcribed_RNA"/>
</dbReference>
<name>A0A6B2L351_9EUKA</name>
<evidence type="ECO:0000313" key="2">
    <source>
        <dbReference type="EMBL" id="NDV31341.1"/>
    </source>
</evidence>
<proteinExistence type="inferred from homology"/>
<dbReference type="PANTHER" id="PTHR42877:SF4">
    <property type="entry name" value="FAD_NAD(P)-BINDING DOMAIN-CONTAINING PROTEIN-RELATED"/>
    <property type="match status" value="1"/>
</dbReference>
<reference evidence="2" key="1">
    <citation type="journal article" date="2020" name="J. Eukaryot. Microbiol.">
        <title>De novo Sequencing, Assembly and Annotation of the Transcriptome for the Free-Living Testate Amoeba Arcella intermedia.</title>
        <authorList>
            <person name="Ribeiro G.M."/>
            <person name="Porfirio-Sousa A.L."/>
            <person name="Maurer-Alcala X.X."/>
            <person name="Katz L.A."/>
            <person name="Lahr D.J.G."/>
        </authorList>
    </citation>
    <scope>NUCLEOTIDE SEQUENCE</scope>
</reference>
<evidence type="ECO:0000256" key="1">
    <source>
        <dbReference type="ARBA" id="ARBA00010139"/>
    </source>
</evidence>
<evidence type="ECO:0008006" key="3">
    <source>
        <dbReference type="Google" id="ProtNLM"/>
    </source>
</evidence>
<dbReference type="AlphaFoldDB" id="A0A6B2L351"/>
<sequence length="424" mass="49192">MYSLSYEYFDWSSKFAPQDEIRKYLDHVVNKYHLQEDIVFNTIVNQAEWSQTAKTWKITTSKGDYYANVIINASGVLHEPNVPHINGAEKFKGYSVHTSAMRKKYSSANQNIAVIGSAASALQLIPRIAKDAKNVYVFQRTPNWVLKKGDYPYPGLIRTLFQYVPILASIYRLWIYIENEYLFYLLFRKESEVNNFLKTEITKDIAKILNNDELTKKFIPDYPIGCKRILISPNLEYIHAFKKDNVKLITDPIKGITEDSISTAKDQFHIDQIIYATGFHPGENHCKFIGIDGKVCDLEYMKRNSYKGICFPHLPNFYTLLGPNTILGHNTVVFMMECQVDFIMKVIEYQMTHDKQSVTVKEHAALNWTNSIPSRLANSVWTACSSYYKDKSGLNFTIYPGYTFTYWGELLLANWNKLHYFTFQ</sequence>
<accession>A0A6B2L351</accession>
<comment type="similarity">
    <text evidence="1">Belongs to the FAD-binding monooxygenase family.</text>
</comment>
<protein>
    <recommendedName>
        <fullName evidence="3">Flavin-containing monooxygenase</fullName>
    </recommendedName>
</protein>
<dbReference type="InterPro" id="IPR051209">
    <property type="entry name" value="FAD-bind_Monooxygenase_sf"/>
</dbReference>
<dbReference type="SUPFAM" id="SSF51905">
    <property type="entry name" value="FAD/NAD(P)-binding domain"/>
    <property type="match status" value="2"/>
</dbReference>
<dbReference type="Gene3D" id="3.50.50.60">
    <property type="entry name" value="FAD/NAD(P)-binding domain"/>
    <property type="match status" value="2"/>
</dbReference>
<organism evidence="2">
    <name type="scientific">Arcella intermedia</name>
    <dbReference type="NCBI Taxonomy" id="1963864"/>
    <lineage>
        <taxon>Eukaryota</taxon>
        <taxon>Amoebozoa</taxon>
        <taxon>Tubulinea</taxon>
        <taxon>Elardia</taxon>
        <taxon>Arcellinida</taxon>
        <taxon>Sphaerothecina</taxon>
        <taxon>Arcellidae</taxon>
        <taxon>Arcella</taxon>
    </lineage>
</organism>
<dbReference type="InterPro" id="IPR036188">
    <property type="entry name" value="FAD/NAD-bd_sf"/>
</dbReference>